<keyword evidence="2" id="KW-0472">Membrane</keyword>
<feature type="compositionally biased region" description="Basic and acidic residues" evidence="1">
    <location>
        <begin position="56"/>
        <end position="66"/>
    </location>
</feature>
<keyword evidence="2" id="KW-1133">Transmembrane helix</keyword>
<feature type="compositionally biased region" description="Polar residues" evidence="1">
    <location>
        <begin position="83"/>
        <end position="99"/>
    </location>
</feature>
<feature type="transmembrane region" description="Helical" evidence="2">
    <location>
        <begin position="6"/>
        <end position="27"/>
    </location>
</feature>
<keyword evidence="2" id="KW-0812">Transmembrane</keyword>
<dbReference type="RefSeq" id="WP_205007037.1">
    <property type="nucleotide sequence ID" value="NZ_CBCRXA010000044.1"/>
</dbReference>
<organism evidence="4 5">
    <name type="scientific">Sporolactobacillus spathodeae</name>
    <dbReference type="NCBI Taxonomy" id="1465502"/>
    <lineage>
        <taxon>Bacteria</taxon>
        <taxon>Bacillati</taxon>
        <taxon>Bacillota</taxon>
        <taxon>Bacilli</taxon>
        <taxon>Bacillales</taxon>
        <taxon>Sporolactobacillaceae</taxon>
        <taxon>Sporolactobacillus</taxon>
    </lineage>
</organism>
<dbReference type="Gene3D" id="2.170.130.30">
    <property type="match status" value="1"/>
</dbReference>
<proteinExistence type="predicted"/>
<evidence type="ECO:0000256" key="2">
    <source>
        <dbReference type="SAM" id="Phobius"/>
    </source>
</evidence>
<name>A0ABS2Q9L7_9BACL</name>
<accession>A0ABS2Q9L7</accession>
<keyword evidence="5" id="KW-1185">Reference proteome</keyword>
<dbReference type="EMBL" id="JAFBEV010000017">
    <property type="protein sequence ID" value="MBM7658477.1"/>
    <property type="molecule type" value="Genomic_DNA"/>
</dbReference>
<dbReference type="Pfam" id="PF14478">
    <property type="entry name" value="DUF4430"/>
    <property type="match status" value="1"/>
</dbReference>
<evidence type="ECO:0000256" key="1">
    <source>
        <dbReference type="SAM" id="MobiDB-lite"/>
    </source>
</evidence>
<feature type="compositionally biased region" description="Polar residues" evidence="1">
    <location>
        <begin position="45"/>
        <end position="54"/>
    </location>
</feature>
<feature type="region of interest" description="Disordered" evidence="1">
    <location>
        <begin position="43"/>
        <end position="133"/>
    </location>
</feature>
<evidence type="ECO:0000313" key="5">
    <source>
        <dbReference type="Proteomes" id="UP000823201"/>
    </source>
</evidence>
<gene>
    <name evidence="4" type="ORF">JOC27_001930</name>
</gene>
<sequence length="236" mass="24912">MKRVNWIVLVVSIIFIVSGLAFIVSGIQDKTVTVPLSVKADKISSESNKSDATNKVSEKKAQKKSEASSSAIHSKLSSRSDTDSAGISSARSNSKSESTIAKAAAHSTEKTQTSSKSSGSSTDQSKASNAADNTNQARVLVEIKGYDNKNFSGPITFKDGMTAFRALKTLADSKGIALDYSGFGSAVYVKSINGQSAGDKSAQSGWMYTVNGKTPNVSAGIYELHSGDTLVWTYQE</sequence>
<comment type="caution">
    <text evidence="4">The sequence shown here is derived from an EMBL/GenBank/DDBJ whole genome shotgun (WGS) entry which is preliminary data.</text>
</comment>
<evidence type="ECO:0000259" key="3">
    <source>
        <dbReference type="Pfam" id="PF14478"/>
    </source>
</evidence>
<feature type="compositionally biased region" description="Low complexity" evidence="1">
    <location>
        <begin position="67"/>
        <end position="79"/>
    </location>
</feature>
<dbReference type="InterPro" id="IPR027954">
    <property type="entry name" value="Transcobalamin-like_C"/>
</dbReference>
<reference evidence="4 5" key="1">
    <citation type="submission" date="2021-01" db="EMBL/GenBank/DDBJ databases">
        <title>Genomic Encyclopedia of Type Strains, Phase IV (KMG-IV): sequencing the most valuable type-strain genomes for metagenomic binning, comparative biology and taxonomic classification.</title>
        <authorList>
            <person name="Goeker M."/>
        </authorList>
    </citation>
    <scope>NUCLEOTIDE SEQUENCE [LARGE SCALE GENOMIC DNA]</scope>
    <source>
        <strain evidence="4 5">DSM 100968</strain>
    </source>
</reference>
<evidence type="ECO:0000313" key="4">
    <source>
        <dbReference type="EMBL" id="MBM7658477.1"/>
    </source>
</evidence>
<dbReference type="Proteomes" id="UP000823201">
    <property type="component" value="Unassembled WGS sequence"/>
</dbReference>
<protein>
    <submittedName>
        <fullName evidence="4">Cobalamin biosynthesis Mg chelatase CobN</fullName>
    </submittedName>
</protein>
<feature type="compositionally biased region" description="Low complexity" evidence="1">
    <location>
        <begin position="110"/>
        <end position="128"/>
    </location>
</feature>
<feature type="domain" description="Transcobalamin-like C-terminal" evidence="3">
    <location>
        <begin position="160"/>
        <end position="235"/>
    </location>
</feature>